<dbReference type="PANTHER" id="PTHR30595">
    <property type="entry name" value="GLPR-RELATED TRANSCRIPTIONAL REPRESSOR"/>
    <property type="match status" value="1"/>
</dbReference>
<dbReference type="Gene3D" id="6.10.10.130">
    <property type="match status" value="1"/>
</dbReference>
<evidence type="ECO:0000313" key="2">
    <source>
        <dbReference type="EMBL" id="OFV68877.1"/>
    </source>
</evidence>
<dbReference type="OrthoDB" id="9813719at2"/>
<evidence type="ECO:0000313" key="3">
    <source>
        <dbReference type="Proteomes" id="UP000176244"/>
    </source>
</evidence>
<proteinExistence type="predicted"/>
<dbReference type="STRING" id="52694.ACWI_36510"/>
<dbReference type="Pfam" id="PF13749">
    <property type="entry name" value="HATPase_c_4"/>
    <property type="match status" value="1"/>
</dbReference>
<accession>A0A1F2PC16</accession>
<dbReference type="EMBL" id="LKEU01000056">
    <property type="protein sequence ID" value="OFV68877.1"/>
    <property type="molecule type" value="Genomic_DNA"/>
</dbReference>
<dbReference type="InterPro" id="IPR007421">
    <property type="entry name" value="Schlafen_AlbA_2_dom"/>
</dbReference>
<feature type="domain" description="Schlafen AlbA-2" evidence="1">
    <location>
        <begin position="27"/>
        <end position="151"/>
    </location>
</feature>
<dbReference type="InterPro" id="IPR038461">
    <property type="entry name" value="Schlafen_AlbA_2_dom_sf"/>
</dbReference>
<dbReference type="Pfam" id="PF04326">
    <property type="entry name" value="SLFN_AlbA_2"/>
    <property type="match status" value="1"/>
</dbReference>
<dbReference type="AlphaFoldDB" id="A0A1F2PC16"/>
<sequence length="572" mass="66492">MATKKLARESSQTEYLEILNNLIQNWESEVVEFKEAKSHIDDDKVGRYFSAISNEANLREKQYGWLVLGVREADREIVGSAYKEKALAKFKNQIARDTTGGMSFVEIIEIFPLVNDQPKRVVLFQIPAAASGIPTGWKNRYYGRSGDSLIPLSQDKIDAIRNLQQIDWSNQIIEKSDLSFLDPHAIKIARSNYIKYMNKEHIKMEVDRMSDAEILTKLKLMRDGKLTNAAMLLLGDSQYDYVFDAPPQVMWRLYDANGLDKDYKIFDIPFITVVDQIYQHIRNLTYRYMPDQLTLFPLETQQYDPQLLREMINNCIVHSNYTLGSRIYVNEFDGRIQFINPGNFLPGSIKPVLEPGYAPPGYRNPLLANIMRQFSMIDTAAMGIRKVFKIQKEKYFPMPDYDLERHNIVSATVYGKVIDENYTKLIYEHPEFDLQTIYLIDRVQKHLPIDGQEIKTLRNLNVIEGKAPNIFLTPSIAQSIDAKAEYISNRGFDDQYYKDMIVEYLKTFERAQKKDITKLLWDKLPDVLDEKQKNFKISNLLKALQNSTVIKRNSENRKTGYWVLVDKNNDEE</sequence>
<dbReference type="Gene3D" id="3.30.950.30">
    <property type="entry name" value="Schlafen, AAA domain"/>
    <property type="match status" value="1"/>
</dbReference>
<dbReference type="Gene3D" id="3.30.565.60">
    <property type="match status" value="1"/>
</dbReference>
<name>A0A1F2PC16_9FIRM</name>
<dbReference type="RefSeq" id="WP_070372878.1">
    <property type="nucleotide sequence ID" value="NZ_LKEU01000056.1"/>
</dbReference>
<gene>
    <name evidence="2" type="ORF">ACWI_36510</name>
</gene>
<dbReference type="PANTHER" id="PTHR30595:SF6">
    <property type="entry name" value="SCHLAFEN ALBA-2 DOMAIN-CONTAINING PROTEIN"/>
    <property type="match status" value="1"/>
</dbReference>
<dbReference type="InterPro" id="IPR038475">
    <property type="entry name" value="RecG_C_sf"/>
</dbReference>
<reference evidence="2 3" key="1">
    <citation type="submission" date="2015-09" db="EMBL/GenBank/DDBJ databases">
        <title>Genome sequence of Acetobacterium wieringae DSM 1911.</title>
        <authorList>
            <person name="Poehlein A."/>
            <person name="Bengelsdorf F.R."/>
            <person name="Schiel-Bengelsdorf B."/>
            <person name="Duerre P."/>
            <person name="Daniel R."/>
        </authorList>
    </citation>
    <scope>NUCLEOTIDE SEQUENCE [LARGE SCALE GENOMIC DNA]</scope>
    <source>
        <strain evidence="2 3">DSM 1911</strain>
    </source>
</reference>
<protein>
    <submittedName>
        <fullName evidence="2">Divergent AAA domain protein</fullName>
    </submittedName>
</protein>
<organism evidence="2 3">
    <name type="scientific">Acetobacterium wieringae</name>
    <dbReference type="NCBI Taxonomy" id="52694"/>
    <lineage>
        <taxon>Bacteria</taxon>
        <taxon>Bacillati</taxon>
        <taxon>Bacillota</taxon>
        <taxon>Clostridia</taxon>
        <taxon>Eubacteriales</taxon>
        <taxon>Eubacteriaceae</taxon>
        <taxon>Acetobacterium</taxon>
    </lineage>
</organism>
<dbReference type="Proteomes" id="UP000176244">
    <property type="component" value="Unassembled WGS sequence"/>
</dbReference>
<comment type="caution">
    <text evidence="2">The sequence shown here is derived from an EMBL/GenBank/DDBJ whole genome shotgun (WGS) entry which is preliminary data.</text>
</comment>
<evidence type="ECO:0000259" key="1">
    <source>
        <dbReference type="Pfam" id="PF04326"/>
    </source>
</evidence>